<organism evidence="10 11">
    <name type="scientific">Deinococcus roseus</name>
    <dbReference type="NCBI Taxonomy" id="392414"/>
    <lineage>
        <taxon>Bacteria</taxon>
        <taxon>Thermotogati</taxon>
        <taxon>Deinococcota</taxon>
        <taxon>Deinococci</taxon>
        <taxon>Deinococcales</taxon>
        <taxon>Deinococcaceae</taxon>
        <taxon>Deinococcus</taxon>
    </lineage>
</organism>
<reference evidence="11" key="1">
    <citation type="journal article" date="2019" name="Int. J. Syst. Evol. Microbiol.">
        <title>The Global Catalogue of Microorganisms (GCM) 10K type strain sequencing project: providing services to taxonomists for standard genome sequencing and annotation.</title>
        <authorList>
            <consortium name="The Broad Institute Genomics Platform"/>
            <consortium name="The Broad Institute Genome Sequencing Center for Infectious Disease"/>
            <person name="Wu L."/>
            <person name="Ma J."/>
        </authorList>
    </citation>
    <scope>NUCLEOTIDE SEQUENCE [LARGE SCALE GENOMIC DNA]</scope>
    <source>
        <strain evidence="11">JCM 14370</strain>
    </source>
</reference>
<evidence type="ECO:0000256" key="6">
    <source>
        <dbReference type="ARBA" id="ARBA00022989"/>
    </source>
</evidence>
<protein>
    <submittedName>
        <fullName evidence="10">Aquaporin Z 1</fullName>
    </submittedName>
</protein>
<feature type="transmembrane region" description="Helical" evidence="9">
    <location>
        <begin position="32"/>
        <end position="51"/>
    </location>
</feature>
<keyword evidence="5 8" id="KW-0812">Transmembrane</keyword>
<dbReference type="Pfam" id="PF00230">
    <property type="entry name" value="MIP"/>
    <property type="match status" value="1"/>
</dbReference>
<keyword evidence="4" id="KW-1003">Cell membrane</keyword>
<sequence>MRQKLVAEFLGTFMLLLGGVGAIVLTATGTLHAGLLGIALGHGMGVMFMAYSVGKISGAHFNPAVSFAFLVTRRLPPGDFFGYVLAQLSGAAVAIATLQSLLPEASKQVNYGTPGFFAGLDLPGGLKVEVLFTAILTFVIFRVGTHQNHPQAPLIVGLTITSLICVAGPLTGLMLNPARAFGPTLFSGAWHDHWVFWVGPLLGAVVGALLAEFLHQKPRPE</sequence>
<feature type="transmembrane region" description="Helical" evidence="9">
    <location>
        <begin position="122"/>
        <end position="141"/>
    </location>
</feature>
<comment type="similarity">
    <text evidence="2 8">Belongs to the MIP/aquaporin (TC 1.A.8) family.</text>
</comment>
<dbReference type="Gene3D" id="1.20.1080.10">
    <property type="entry name" value="Glycerol uptake facilitator protein"/>
    <property type="match status" value="1"/>
</dbReference>
<evidence type="ECO:0000256" key="3">
    <source>
        <dbReference type="ARBA" id="ARBA00022448"/>
    </source>
</evidence>
<keyword evidence="6 9" id="KW-1133">Transmembrane helix</keyword>
<evidence type="ECO:0000313" key="11">
    <source>
        <dbReference type="Proteomes" id="UP000632222"/>
    </source>
</evidence>
<dbReference type="InterPro" id="IPR023271">
    <property type="entry name" value="Aquaporin-like"/>
</dbReference>
<dbReference type="RefSeq" id="WP_189005069.1">
    <property type="nucleotide sequence ID" value="NZ_BMOD01000017.1"/>
</dbReference>
<evidence type="ECO:0000256" key="2">
    <source>
        <dbReference type="ARBA" id="ARBA00006175"/>
    </source>
</evidence>
<gene>
    <name evidence="10" type="primary">aqpZ1</name>
    <name evidence="10" type="ORF">GCM10008938_36390</name>
</gene>
<dbReference type="PANTHER" id="PTHR19139">
    <property type="entry name" value="AQUAPORIN TRANSPORTER"/>
    <property type="match status" value="1"/>
</dbReference>
<feature type="transmembrane region" description="Helical" evidence="9">
    <location>
        <begin position="80"/>
        <end position="102"/>
    </location>
</feature>
<proteinExistence type="inferred from homology"/>
<evidence type="ECO:0000256" key="4">
    <source>
        <dbReference type="ARBA" id="ARBA00022475"/>
    </source>
</evidence>
<dbReference type="SUPFAM" id="SSF81338">
    <property type="entry name" value="Aquaporin-like"/>
    <property type="match status" value="1"/>
</dbReference>
<evidence type="ECO:0000313" key="10">
    <source>
        <dbReference type="EMBL" id="GGJ47050.1"/>
    </source>
</evidence>
<evidence type="ECO:0000256" key="8">
    <source>
        <dbReference type="RuleBase" id="RU000477"/>
    </source>
</evidence>
<comment type="caution">
    <text evidence="10">The sequence shown here is derived from an EMBL/GenBank/DDBJ whole genome shotgun (WGS) entry which is preliminary data.</text>
</comment>
<dbReference type="PROSITE" id="PS00221">
    <property type="entry name" value="MIP"/>
    <property type="match status" value="1"/>
</dbReference>
<feature type="transmembrane region" description="Helical" evidence="9">
    <location>
        <begin position="153"/>
        <end position="174"/>
    </location>
</feature>
<dbReference type="InterPro" id="IPR022357">
    <property type="entry name" value="MIP_CS"/>
</dbReference>
<dbReference type="InterPro" id="IPR034294">
    <property type="entry name" value="Aquaporin_transptr"/>
</dbReference>
<dbReference type="PRINTS" id="PR00783">
    <property type="entry name" value="MINTRINSICP"/>
</dbReference>
<feature type="transmembrane region" description="Helical" evidence="9">
    <location>
        <begin position="194"/>
        <end position="214"/>
    </location>
</feature>
<dbReference type="Proteomes" id="UP000632222">
    <property type="component" value="Unassembled WGS sequence"/>
</dbReference>
<name>A0ABQ2D5P7_9DEIO</name>
<dbReference type="EMBL" id="BMOD01000017">
    <property type="protein sequence ID" value="GGJ47050.1"/>
    <property type="molecule type" value="Genomic_DNA"/>
</dbReference>
<comment type="subcellular location">
    <subcellularLocation>
        <location evidence="1">Cell membrane</location>
        <topology evidence="1">Multi-pass membrane protein</topology>
    </subcellularLocation>
</comment>
<dbReference type="InterPro" id="IPR000425">
    <property type="entry name" value="MIP"/>
</dbReference>
<evidence type="ECO:0000256" key="5">
    <source>
        <dbReference type="ARBA" id="ARBA00022692"/>
    </source>
</evidence>
<keyword evidence="11" id="KW-1185">Reference proteome</keyword>
<keyword evidence="3 8" id="KW-0813">Transport</keyword>
<accession>A0ABQ2D5P7</accession>
<evidence type="ECO:0000256" key="1">
    <source>
        <dbReference type="ARBA" id="ARBA00004651"/>
    </source>
</evidence>
<evidence type="ECO:0000256" key="9">
    <source>
        <dbReference type="SAM" id="Phobius"/>
    </source>
</evidence>
<dbReference type="PANTHER" id="PTHR19139:SF199">
    <property type="entry name" value="MIP17260P"/>
    <property type="match status" value="1"/>
</dbReference>
<evidence type="ECO:0000256" key="7">
    <source>
        <dbReference type="ARBA" id="ARBA00023136"/>
    </source>
</evidence>
<keyword evidence="7 9" id="KW-0472">Membrane</keyword>